<evidence type="ECO:0000313" key="2">
    <source>
        <dbReference type="Proteomes" id="UP000434044"/>
    </source>
</evidence>
<dbReference type="EMBL" id="WNKT01000062">
    <property type="protein sequence ID" value="MTW22985.1"/>
    <property type="molecule type" value="Genomic_DNA"/>
</dbReference>
<sequence length="121" mass="13702">MTDRPTLIFVYNADGGLFNTMADAAHKIFAPSSYECALCKITHGWISERCEWRAFLESLDQDVEIMHRDQFRARFPELDIALPAVLRHHGGRPEVCVAAETLRACVGLQPLIERVRAQCLC</sequence>
<name>A0A6N8EFG2_9GAMM</name>
<gene>
    <name evidence="1" type="ORF">GJ668_18200</name>
</gene>
<comment type="caution">
    <text evidence="1">The sequence shown here is derived from an EMBL/GenBank/DDBJ whole genome shotgun (WGS) entry which is preliminary data.</text>
</comment>
<dbReference type="AlphaFoldDB" id="A0A6N8EFG2"/>
<evidence type="ECO:0000313" key="1">
    <source>
        <dbReference type="EMBL" id="MTW22985.1"/>
    </source>
</evidence>
<dbReference type="OrthoDB" id="572467at2"/>
<protein>
    <recommendedName>
        <fullName evidence="3">GTPase</fullName>
    </recommendedName>
</protein>
<reference evidence="1 2" key="1">
    <citation type="submission" date="2019-11" db="EMBL/GenBank/DDBJ databases">
        <title>Whole-genome sequence of the anaerobic purple sulfur bacterium Allochromatium palmeri DSM 15591.</title>
        <authorList>
            <person name="Kyndt J.A."/>
            <person name="Meyer T.E."/>
        </authorList>
    </citation>
    <scope>NUCLEOTIDE SEQUENCE [LARGE SCALE GENOMIC DNA]</scope>
    <source>
        <strain evidence="1 2">DSM 15591</strain>
    </source>
</reference>
<keyword evidence="2" id="KW-1185">Reference proteome</keyword>
<organism evidence="1 2">
    <name type="scientific">Allochromatium palmeri</name>
    <dbReference type="NCBI Taxonomy" id="231048"/>
    <lineage>
        <taxon>Bacteria</taxon>
        <taxon>Pseudomonadati</taxon>
        <taxon>Pseudomonadota</taxon>
        <taxon>Gammaproteobacteria</taxon>
        <taxon>Chromatiales</taxon>
        <taxon>Chromatiaceae</taxon>
        <taxon>Allochromatium</taxon>
    </lineage>
</organism>
<dbReference type="RefSeq" id="WP_155451533.1">
    <property type="nucleotide sequence ID" value="NZ_WNKT01000062.1"/>
</dbReference>
<accession>A0A6N8EFG2</accession>
<dbReference type="Proteomes" id="UP000434044">
    <property type="component" value="Unassembled WGS sequence"/>
</dbReference>
<proteinExistence type="predicted"/>
<evidence type="ECO:0008006" key="3">
    <source>
        <dbReference type="Google" id="ProtNLM"/>
    </source>
</evidence>